<evidence type="ECO:0000256" key="8">
    <source>
        <dbReference type="ARBA" id="ARBA00023306"/>
    </source>
</evidence>
<gene>
    <name evidence="9" type="primary">ftsQ</name>
    <name evidence="12" type="ORF">NJ75_02070</name>
</gene>
<keyword evidence="7 9" id="KW-0472">Membrane</keyword>
<evidence type="ECO:0000313" key="12">
    <source>
        <dbReference type="EMBL" id="KHS46479.1"/>
    </source>
</evidence>
<dbReference type="EMBL" id="JRVC01000009">
    <property type="protein sequence ID" value="KHS46479.1"/>
    <property type="molecule type" value="Genomic_DNA"/>
</dbReference>
<accession>A0A0B9A751</accession>
<evidence type="ECO:0000256" key="2">
    <source>
        <dbReference type="ARBA" id="ARBA00022475"/>
    </source>
</evidence>
<evidence type="ECO:0000256" key="7">
    <source>
        <dbReference type="ARBA" id="ARBA00023136"/>
    </source>
</evidence>
<proteinExistence type="inferred from homology"/>
<dbReference type="InterPro" id="IPR005548">
    <property type="entry name" value="Cell_div_FtsQ/DivIB_C"/>
</dbReference>
<comment type="similarity">
    <text evidence="9">Belongs to the FtsQ/DivIB family. FtsQ subfamily.</text>
</comment>
<dbReference type="Pfam" id="PF03799">
    <property type="entry name" value="FtsQ_DivIB_C"/>
    <property type="match status" value="1"/>
</dbReference>
<dbReference type="InterPro" id="IPR013685">
    <property type="entry name" value="POTRA_FtsQ_type"/>
</dbReference>
<dbReference type="Pfam" id="PF08478">
    <property type="entry name" value="POTRA_1"/>
    <property type="match status" value="1"/>
</dbReference>
<evidence type="ECO:0000256" key="10">
    <source>
        <dbReference type="SAM" id="MobiDB-lite"/>
    </source>
</evidence>
<evidence type="ECO:0000256" key="5">
    <source>
        <dbReference type="ARBA" id="ARBA00022692"/>
    </source>
</evidence>
<comment type="caution">
    <text evidence="12">The sequence shown here is derived from an EMBL/GenBank/DDBJ whole genome shotgun (WGS) entry which is preliminary data.</text>
</comment>
<comment type="function">
    <text evidence="9">Essential cell division protein.</text>
</comment>
<dbReference type="GO" id="GO:0032153">
    <property type="term" value="C:cell division site"/>
    <property type="evidence" value="ECO:0007669"/>
    <property type="project" value="UniProtKB-UniRule"/>
</dbReference>
<dbReference type="GO" id="GO:0090529">
    <property type="term" value="P:cell septum assembly"/>
    <property type="evidence" value="ECO:0007669"/>
    <property type="project" value="InterPro"/>
</dbReference>
<dbReference type="GO" id="GO:0005886">
    <property type="term" value="C:plasma membrane"/>
    <property type="evidence" value="ECO:0007669"/>
    <property type="project" value="UniProtKB-SubCell"/>
</dbReference>
<dbReference type="Gene3D" id="3.10.20.310">
    <property type="entry name" value="membrane protein fhac"/>
    <property type="match status" value="1"/>
</dbReference>
<keyword evidence="4 9" id="KW-0132">Cell division</keyword>
<keyword evidence="8 9" id="KW-0131">Cell cycle</keyword>
<evidence type="ECO:0000313" key="13">
    <source>
        <dbReference type="Proteomes" id="UP000031338"/>
    </source>
</evidence>
<dbReference type="InterPro" id="IPR034746">
    <property type="entry name" value="POTRA"/>
</dbReference>
<name>A0A0B9A751_9SPHN</name>
<keyword evidence="5 9" id="KW-0812">Transmembrane</keyword>
<organism evidence="12 13">
    <name type="scientific">Novosphingobium subterraneum</name>
    <dbReference type="NCBI Taxonomy" id="48936"/>
    <lineage>
        <taxon>Bacteria</taxon>
        <taxon>Pseudomonadati</taxon>
        <taxon>Pseudomonadota</taxon>
        <taxon>Alphaproteobacteria</taxon>
        <taxon>Sphingomonadales</taxon>
        <taxon>Sphingomonadaceae</taxon>
        <taxon>Novosphingobium</taxon>
    </lineage>
</organism>
<dbReference type="HAMAP" id="MF_00911">
    <property type="entry name" value="FtsQ_subfam"/>
    <property type="match status" value="1"/>
</dbReference>
<feature type="region of interest" description="Disordered" evidence="10">
    <location>
        <begin position="1"/>
        <end position="24"/>
    </location>
</feature>
<evidence type="ECO:0000256" key="3">
    <source>
        <dbReference type="ARBA" id="ARBA00022519"/>
    </source>
</evidence>
<dbReference type="PROSITE" id="PS51779">
    <property type="entry name" value="POTRA"/>
    <property type="match status" value="1"/>
</dbReference>
<feature type="compositionally biased region" description="Low complexity" evidence="10">
    <location>
        <begin position="14"/>
        <end position="24"/>
    </location>
</feature>
<reference evidence="12 13" key="1">
    <citation type="submission" date="2014-10" db="EMBL/GenBank/DDBJ databases">
        <title>Draft genome sequence of Novosphingobium subterraneum DSM 12447.</title>
        <authorList>
            <person name="Gan H.M."/>
            <person name="Gan H.Y."/>
            <person name="Savka M.A."/>
        </authorList>
    </citation>
    <scope>NUCLEOTIDE SEQUENCE [LARGE SCALE GENOMIC DNA]</scope>
    <source>
        <strain evidence="12 13">DSM 12447</strain>
    </source>
</reference>
<dbReference type="InterPro" id="IPR026579">
    <property type="entry name" value="FtsQ"/>
</dbReference>
<keyword evidence="13" id="KW-1185">Reference proteome</keyword>
<keyword evidence="2 9" id="KW-1003">Cell membrane</keyword>
<dbReference type="PANTHER" id="PTHR35851">
    <property type="entry name" value="CELL DIVISION PROTEIN FTSQ"/>
    <property type="match status" value="1"/>
</dbReference>
<dbReference type="RefSeq" id="WP_039334123.1">
    <property type="nucleotide sequence ID" value="NZ_JBNNWK010000014.1"/>
</dbReference>
<dbReference type="GO" id="GO:0043093">
    <property type="term" value="P:FtsZ-dependent cytokinesis"/>
    <property type="evidence" value="ECO:0007669"/>
    <property type="project" value="UniProtKB-UniRule"/>
</dbReference>
<feature type="transmembrane region" description="Helical" evidence="9">
    <location>
        <begin position="53"/>
        <end position="75"/>
    </location>
</feature>
<dbReference type="AlphaFoldDB" id="A0A0B9A751"/>
<dbReference type="STRING" id="48936.NJ75_02070"/>
<comment type="subcellular location">
    <subcellularLocation>
        <location evidence="9">Cell inner membrane</location>
        <topology evidence="9">Single-pass type II membrane protein</topology>
    </subcellularLocation>
    <subcellularLocation>
        <location evidence="1">Membrane</location>
    </subcellularLocation>
    <text evidence="9">Localizes to the division septum.</text>
</comment>
<evidence type="ECO:0000256" key="1">
    <source>
        <dbReference type="ARBA" id="ARBA00004370"/>
    </source>
</evidence>
<evidence type="ECO:0000259" key="11">
    <source>
        <dbReference type="PROSITE" id="PS51779"/>
    </source>
</evidence>
<evidence type="ECO:0000256" key="4">
    <source>
        <dbReference type="ARBA" id="ARBA00022618"/>
    </source>
</evidence>
<dbReference type="PATRIC" id="fig|48936.3.peg.2077"/>
<feature type="domain" description="POTRA" evidence="11">
    <location>
        <begin position="92"/>
        <end position="160"/>
    </location>
</feature>
<evidence type="ECO:0000256" key="9">
    <source>
        <dbReference type="HAMAP-Rule" id="MF_00911"/>
    </source>
</evidence>
<dbReference type="PANTHER" id="PTHR35851:SF1">
    <property type="entry name" value="CELL DIVISION PROTEIN FTSQ"/>
    <property type="match status" value="1"/>
</dbReference>
<sequence>MAQTIKRGGKGVRRAAAARTTQRKVQAARQQTGSVLDTVMHWLPFSEETLHRILMTLILAAAAAIVWTVAVMAGIPTLASEQAALIASDAGFKVSHLEVRGVNRMNEQRIYERVLGQNDRAMTTLDLAALRDELNQLPWVKDARVSRKLPDTLVIDIVERNPHAVLRKPDRMVLIDDSGVELETVKLDKAKGMLVLSGLGVGQRVQDLTRLLDAAPALKPQVSEAEWVGNRRWNLTFKTGQVLALPEGDEKSAGALLSFARMDGVNRLLGGKVAAFDMRAPDRIYMRVPGHADEVAAEKRAADQAKAEAKRIAAAAKSDEG</sequence>
<keyword evidence="3 9" id="KW-0997">Cell inner membrane</keyword>
<dbReference type="Proteomes" id="UP000031338">
    <property type="component" value="Unassembled WGS sequence"/>
</dbReference>
<keyword evidence="6 9" id="KW-1133">Transmembrane helix</keyword>
<protein>
    <recommendedName>
        <fullName evidence="9">Cell division protein FtsQ</fullName>
    </recommendedName>
</protein>
<evidence type="ECO:0000256" key="6">
    <source>
        <dbReference type="ARBA" id="ARBA00022989"/>
    </source>
</evidence>